<evidence type="ECO:0000313" key="3">
    <source>
        <dbReference type="Proteomes" id="UP000676336"/>
    </source>
</evidence>
<accession>A0A8S3CG18</accession>
<sequence length="50" mass="5882">MKYKQLVEEQNDEDLKLSYGMALISVTVSDEQPEENKEFIIWVSRTLYGL</sequence>
<reference evidence="1" key="1">
    <citation type="submission" date="2021-02" db="EMBL/GenBank/DDBJ databases">
        <authorList>
            <person name="Nowell W R."/>
        </authorList>
    </citation>
    <scope>NUCLEOTIDE SEQUENCE</scope>
</reference>
<name>A0A8S3CG18_9BILA</name>
<proteinExistence type="predicted"/>
<feature type="non-terminal residue" evidence="1">
    <location>
        <position position="50"/>
    </location>
</feature>
<evidence type="ECO:0000313" key="2">
    <source>
        <dbReference type="EMBL" id="CAF4926178.1"/>
    </source>
</evidence>
<dbReference type="Proteomes" id="UP000676336">
    <property type="component" value="Unassembled WGS sequence"/>
</dbReference>
<evidence type="ECO:0000313" key="1">
    <source>
        <dbReference type="EMBL" id="CAF4917283.1"/>
    </source>
</evidence>
<organism evidence="1 3">
    <name type="scientific">Rotaria magnacalcarata</name>
    <dbReference type="NCBI Taxonomy" id="392030"/>
    <lineage>
        <taxon>Eukaryota</taxon>
        <taxon>Metazoa</taxon>
        <taxon>Spiralia</taxon>
        <taxon>Gnathifera</taxon>
        <taxon>Rotifera</taxon>
        <taxon>Eurotatoria</taxon>
        <taxon>Bdelloidea</taxon>
        <taxon>Philodinida</taxon>
        <taxon>Philodinidae</taxon>
        <taxon>Rotaria</taxon>
    </lineage>
</organism>
<dbReference type="EMBL" id="CAJOBI010178642">
    <property type="protein sequence ID" value="CAF4917283.1"/>
    <property type="molecule type" value="Genomic_DNA"/>
</dbReference>
<protein>
    <submittedName>
        <fullName evidence="1">Uncharacterized protein</fullName>
    </submittedName>
</protein>
<dbReference type="EMBL" id="CAJOBI010181004">
    <property type="protein sequence ID" value="CAF4926178.1"/>
    <property type="molecule type" value="Genomic_DNA"/>
</dbReference>
<dbReference type="AlphaFoldDB" id="A0A8S3CG18"/>
<gene>
    <name evidence="1" type="ORF">SMN809_LOCUS52527</name>
    <name evidence="2" type="ORF">SMN809_LOCUS52959</name>
</gene>
<comment type="caution">
    <text evidence="1">The sequence shown here is derived from an EMBL/GenBank/DDBJ whole genome shotgun (WGS) entry which is preliminary data.</text>
</comment>